<keyword evidence="3" id="KW-1185">Reference proteome</keyword>
<keyword evidence="1" id="KW-0472">Membrane</keyword>
<keyword evidence="1" id="KW-0812">Transmembrane</keyword>
<evidence type="ECO:0000256" key="1">
    <source>
        <dbReference type="SAM" id="Phobius"/>
    </source>
</evidence>
<proteinExistence type="predicted"/>
<evidence type="ECO:0008006" key="4">
    <source>
        <dbReference type="Google" id="ProtNLM"/>
    </source>
</evidence>
<keyword evidence="1" id="KW-1133">Transmembrane helix</keyword>
<evidence type="ECO:0000313" key="3">
    <source>
        <dbReference type="Proteomes" id="UP001416858"/>
    </source>
</evidence>
<dbReference type="RefSeq" id="WP_345682379.1">
    <property type="nucleotide sequence ID" value="NZ_BAABRO010000001.1"/>
</dbReference>
<comment type="caution">
    <text evidence="2">The sequence shown here is derived from an EMBL/GenBank/DDBJ whole genome shotgun (WGS) entry which is preliminary data.</text>
</comment>
<reference evidence="2 3" key="1">
    <citation type="submission" date="2024-02" db="EMBL/GenBank/DDBJ databases">
        <title>Rhodopirellula caenicola NBRC 110016.</title>
        <authorList>
            <person name="Ichikawa N."/>
            <person name="Katano-Makiyama Y."/>
            <person name="Hidaka K."/>
        </authorList>
    </citation>
    <scope>NUCLEOTIDE SEQUENCE [LARGE SCALE GENOMIC DNA]</scope>
    <source>
        <strain evidence="2 3">NBRC 110016</strain>
    </source>
</reference>
<feature type="transmembrane region" description="Helical" evidence="1">
    <location>
        <begin position="16"/>
        <end position="37"/>
    </location>
</feature>
<name>A0ABP9VJF1_9BACT</name>
<evidence type="ECO:0000313" key="2">
    <source>
        <dbReference type="EMBL" id="GAA5505333.1"/>
    </source>
</evidence>
<protein>
    <recommendedName>
        <fullName evidence="4">Prepilin-type N-terminal cleavage/methylation domain-containing protein</fullName>
    </recommendedName>
</protein>
<sequence length="171" mass="18530">MSTYCNQKTRRRGISLIEVIACTGLVAILFVPIAGVIRASARSIASAQADGSTAEELQHTLTWLSQTIDDGTVVSMNASSLTLQRRDAAIVKVFRSDNQLVMSDGKSMDVVLAENILDFTIRTIVQPKPSSKTVGLELELVGRDTTDNRKVVETSTVVFPPQIIEPKKAGK</sequence>
<gene>
    <name evidence="2" type="ORF">Rcae01_00777</name>
</gene>
<dbReference type="EMBL" id="BAABRO010000001">
    <property type="protein sequence ID" value="GAA5505333.1"/>
    <property type="molecule type" value="Genomic_DNA"/>
</dbReference>
<accession>A0ABP9VJF1</accession>
<dbReference type="Proteomes" id="UP001416858">
    <property type="component" value="Unassembled WGS sequence"/>
</dbReference>
<organism evidence="2 3">
    <name type="scientific">Novipirellula caenicola</name>
    <dbReference type="NCBI Taxonomy" id="1536901"/>
    <lineage>
        <taxon>Bacteria</taxon>
        <taxon>Pseudomonadati</taxon>
        <taxon>Planctomycetota</taxon>
        <taxon>Planctomycetia</taxon>
        <taxon>Pirellulales</taxon>
        <taxon>Pirellulaceae</taxon>
        <taxon>Novipirellula</taxon>
    </lineage>
</organism>